<sequence>MSKLIETAYYNRQDQSKTFSIKIGRLVQFCPQFFKYAYYMPAAL</sequence>
<organism evidence="1 2">
    <name type="scientific">Streptococcus cristatus ATCC 51100</name>
    <dbReference type="NCBI Taxonomy" id="889201"/>
    <lineage>
        <taxon>Bacteria</taxon>
        <taxon>Bacillati</taxon>
        <taxon>Bacillota</taxon>
        <taxon>Bacilli</taxon>
        <taxon>Lactobacillales</taxon>
        <taxon>Streptococcaceae</taxon>
        <taxon>Streptococcus</taxon>
    </lineage>
</organism>
<dbReference type="AlphaFoldDB" id="A0AAV3EGD5"/>
<name>A0AAV3EGD5_STRCR</name>
<proteinExistence type="predicted"/>
<dbReference type="Proteomes" id="UP000004274">
    <property type="component" value="Unassembled WGS sequence"/>
</dbReference>
<accession>A0AAV3EGD5</accession>
<reference evidence="1 2" key="1">
    <citation type="submission" date="2011-05" db="EMBL/GenBank/DDBJ databases">
        <authorList>
            <person name="Durkin A.S."/>
            <person name="McCorrison J."/>
            <person name="Torralba M."/>
            <person name="Gillis M."/>
            <person name="Methe B."/>
            <person name="Sutton G."/>
            <person name="Nelson K.E."/>
        </authorList>
    </citation>
    <scope>NUCLEOTIDE SEQUENCE [LARGE SCALE GENOMIC DNA]</scope>
    <source>
        <strain evidence="1 2">ATCC 51100</strain>
    </source>
</reference>
<dbReference type="EMBL" id="AFUE01000005">
    <property type="protein sequence ID" value="EGU68335.1"/>
    <property type="molecule type" value="Genomic_DNA"/>
</dbReference>
<comment type="caution">
    <text evidence="1">The sequence shown here is derived from an EMBL/GenBank/DDBJ whole genome shotgun (WGS) entry which is preliminary data.</text>
</comment>
<evidence type="ECO:0000313" key="2">
    <source>
        <dbReference type="Proteomes" id="UP000004274"/>
    </source>
</evidence>
<protein>
    <submittedName>
        <fullName evidence="1">Conserved domain protein</fullName>
    </submittedName>
</protein>
<gene>
    <name evidence="1" type="ORF">HMPREF9960_1091</name>
</gene>
<evidence type="ECO:0000313" key="1">
    <source>
        <dbReference type="EMBL" id="EGU68335.1"/>
    </source>
</evidence>